<reference evidence="1" key="1">
    <citation type="submission" date="2015-07" db="EMBL/GenBank/DDBJ databases">
        <title>MeaNS - Measles Nucleotide Surveillance Program.</title>
        <authorList>
            <person name="Tran T."/>
            <person name="Druce J."/>
        </authorList>
    </citation>
    <scope>NUCLEOTIDE SEQUENCE</scope>
    <source>
        <strain evidence="1">UCB-OBI-ISO-001</strain>
        <tissue evidence="1">Gonad</tissue>
    </source>
</reference>
<name>A0A0L8H3N0_OCTBM</name>
<dbReference type="EMBL" id="KQ419402">
    <property type="protein sequence ID" value="KOF83654.1"/>
    <property type="molecule type" value="Genomic_DNA"/>
</dbReference>
<protein>
    <submittedName>
        <fullName evidence="1">Uncharacterized protein</fullName>
    </submittedName>
</protein>
<proteinExistence type="predicted"/>
<evidence type="ECO:0000313" key="1">
    <source>
        <dbReference type="EMBL" id="KOF83654.1"/>
    </source>
</evidence>
<sequence>MEPAKSLYAYQRYPILEVSVVYLQPVKNIQTLNSDKRDDEKTFFCKNQLLRSPFREYGEDSQMHLTSILTS</sequence>
<accession>A0A0L8H3N0</accession>
<gene>
    <name evidence="1" type="ORF">OCBIM_22023407mg</name>
</gene>
<organism evidence="1">
    <name type="scientific">Octopus bimaculoides</name>
    <name type="common">California two-spotted octopus</name>
    <dbReference type="NCBI Taxonomy" id="37653"/>
    <lineage>
        <taxon>Eukaryota</taxon>
        <taxon>Metazoa</taxon>
        <taxon>Spiralia</taxon>
        <taxon>Lophotrochozoa</taxon>
        <taxon>Mollusca</taxon>
        <taxon>Cephalopoda</taxon>
        <taxon>Coleoidea</taxon>
        <taxon>Octopodiformes</taxon>
        <taxon>Octopoda</taxon>
        <taxon>Incirrata</taxon>
        <taxon>Octopodidae</taxon>
        <taxon>Octopus</taxon>
    </lineage>
</organism>
<dbReference type="AlphaFoldDB" id="A0A0L8H3N0"/>